<accession>A0A168BXK7</accession>
<evidence type="ECO:0000256" key="3">
    <source>
        <dbReference type="ARBA" id="ARBA00023242"/>
    </source>
</evidence>
<evidence type="ECO:0008006" key="7">
    <source>
        <dbReference type="Google" id="ProtNLM"/>
    </source>
</evidence>
<dbReference type="PANTHER" id="PTHR13471">
    <property type="entry name" value="TETRATRICOPEPTIDE-LIKE HELICAL"/>
    <property type="match status" value="1"/>
</dbReference>
<evidence type="ECO:0000313" key="6">
    <source>
        <dbReference type="Proteomes" id="UP000078544"/>
    </source>
</evidence>
<dbReference type="OrthoDB" id="297219at2759"/>
<organism evidence="5 6">
    <name type="scientific">Moelleriella libera RCEF 2490</name>
    <dbReference type="NCBI Taxonomy" id="1081109"/>
    <lineage>
        <taxon>Eukaryota</taxon>
        <taxon>Fungi</taxon>
        <taxon>Dikarya</taxon>
        <taxon>Ascomycota</taxon>
        <taxon>Pezizomycotina</taxon>
        <taxon>Sordariomycetes</taxon>
        <taxon>Hypocreomycetidae</taxon>
        <taxon>Hypocreales</taxon>
        <taxon>Clavicipitaceae</taxon>
        <taxon>Moelleriella</taxon>
    </lineage>
</organism>
<feature type="region of interest" description="Disordered" evidence="4">
    <location>
        <begin position="252"/>
        <end position="300"/>
    </location>
</feature>
<evidence type="ECO:0000256" key="2">
    <source>
        <dbReference type="ARBA" id="ARBA00009265"/>
    </source>
</evidence>
<comment type="caution">
    <text evidence="5">The sequence shown here is derived from an EMBL/GenBank/DDBJ whole genome shotgun (WGS) entry which is preliminary data.</text>
</comment>
<feature type="compositionally biased region" description="Basic and acidic residues" evidence="4">
    <location>
        <begin position="1"/>
        <end position="11"/>
    </location>
</feature>
<dbReference type="Gene3D" id="1.25.40.10">
    <property type="entry name" value="Tetratricopeptide repeat domain"/>
    <property type="match status" value="1"/>
</dbReference>
<evidence type="ECO:0000256" key="4">
    <source>
        <dbReference type="SAM" id="MobiDB-lite"/>
    </source>
</evidence>
<evidence type="ECO:0000313" key="5">
    <source>
        <dbReference type="EMBL" id="KZZ95875.1"/>
    </source>
</evidence>
<comment type="subcellular location">
    <subcellularLocation>
        <location evidence="1">Nucleus</location>
    </subcellularLocation>
</comment>
<name>A0A168BXK7_9HYPO</name>
<keyword evidence="6" id="KW-1185">Reference proteome</keyword>
<dbReference type="SUPFAM" id="SSF48452">
    <property type="entry name" value="TPR-like"/>
    <property type="match status" value="1"/>
</dbReference>
<dbReference type="Pfam" id="PF08424">
    <property type="entry name" value="NRDE-2"/>
    <property type="match status" value="1"/>
</dbReference>
<dbReference type="GO" id="GO:0031048">
    <property type="term" value="P:regulatory ncRNA-mediated heterochromatin formation"/>
    <property type="evidence" value="ECO:0007669"/>
    <property type="project" value="TreeGrafter"/>
</dbReference>
<gene>
    <name evidence="5" type="ORF">AAL_04171</name>
</gene>
<dbReference type="STRING" id="1081109.A0A168BXK7"/>
<dbReference type="InterPro" id="IPR011990">
    <property type="entry name" value="TPR-like_helical_dom_sf"/>
</dbReference>
<dbReference type="AlphaFoldDB" id="A0A168BXK7"/>
<dbReference type="PANTHER" id="PTHR13471:SF0">
    <property type="entry name" value="NUCLEAR EXOSOME REGULATOR NRDE2"/>
    <property type="match status" value="1"/>
</dbReference>
<keyword evidence="3" id="KW-0539">Nucleus</keyword>
<dbReference type="GO" id="GO:1902369">
    <property type="term" value="P:negative regulation of RNA catabolic process"/>
    <property type="evidence" value="ECO:0007669"/>
    <property type="project" value="TreeGrafter"/>
</dbReference>
<feature type="region of interest" description="Disordered" evidence="4">
    <location>
        <begin position="654"/>
        <end position="675"/>
    </location>
</feature>
<feature type="compositionally biased region" description="Basic and acidic residues" evidence="4">
    <location>
        <begin position="85"/>
        <end position="100"/>
    </location>
</feature>
<dbReference type="Proteomes" id="UP000078544">
    <property type="component" value="Unassembled WGS sequence"/>
</dbReference>
<dbReference type="EMBL" id="AZGY01000008">
    <property type="protein sequence ID" value="KZZ95875.1"/>
    <property type="molecule type" value="Genomic_DNA"/>
</dbReference>
<feature type="compositionally biased region" description="Basic and acidic residues" evidence="4">
    <location>
        <begin position="265"/>
        <end position="279"/>
    </location>
</feature>
<proteinExistence type="inferred from homology"/>
<comment type="similarity">
    <text evidence="2">Belongs to the NRDE2 family.</text>
</comment>
<dbReference type="GO" id="GO:0071013">
    <property type="term" value="C:catalytic step 2 spliceosome"/>
    <property type="evidence" value="ECO:0007669"/>
    <property type="project" value="TreeGrafter"/>
</dbReference>
<reference evidence="5 6" key="1">
    <citation type="journal article" date="2016" name="Genome Biol. Evol.">
        <title>Divergent and convergent evolution of fungal pathogenicity.</title>
        <authorList>
            <person name="Shang Y."/>
            <person name="Xiao G."/>
            <person name="Zheng P."/>
            <person name="Cen K."/>
            <person name="Zhan S."/>
            <person name="Wang C."/>
        </authorList>
    </citation>
    <scope>NUCLEOTIDE SEQUENCE [LARGE SCALE GENOMIC DNA]</scope>
    <source>
        <strain evidence="5 6">RCEF 2490</strain>
    </source>
</reference>
<sequence>MTSSPSEEKTKPAVPRFGSFKQTASKPDTPKFTSFKEAASTDTDVRPSVHESASSQGPATKDGAGLAVPKFASSRIPKSVPADDSNSRQGDKDTSRDSRRVEKHHRSQSHRQHESSRRHHHHHHHHQPRKSPDAPPAAPERDSDKLFFIDTKGDRLISKYGGLDRAHIPSYVRHGGGKVLGSAGRLIIHRDGARDSFSLRFHGDGSAALHRDGLRSKSLRIAREPVRVRASSKTAGGDAADCGDGFIAIRKAKKRKRETSQGSSDDERGPSYRSIEGKAKVASFQDESEGSSSEDEAVALDSDDPLRWKSVQLSRRVKDHPEDVTAWLELVDHQDDLQRAGESIDQRSNADAMHSFSEIKLSMLESAVRNAATAEEKAAVLVRLMREGPKTWPSKVAAKRWDLVAHEETNNFELWRAHVDFAMSNVAEMQFDSTKKMFLARLRSIVARSGLQERIDCSEAIYVLLRATRFMHDAGYKELAVAAWQAVLEMNFFSPHLQEGIDPLSSFQDFWESEAARLGDPGAQGWKQFVASSGQVEALEPQVTHPQEGFSTSDAYKAWGQSECCQSNKAKMPARTMDDGTEEDPFRVVIFSDLEPWLFTIPTALLNGTTRKALLDAFLIFCGLPTAFATSTWTQLAAHDQFTVRNIKIDATIPTPSQSAGEAGTEHRKPLDPGASDGPMAMSVPLLFSDQRWFKYFGSSIENLPVDFGWLLTTLKQLIHGAGIDELALYYLGLVFAKEPSDVRKVAKALLKKYPSTPHLYDAYALAENSNGNFGTATIVLSAAVASPQLCSGANGVQLCRSWSWMEFEHQDKTKAVARLCSVSETPSKDTELSVADVSSTTILKARNRLSSNFHQSLYEDNLEDALIYAESWVWLAYLTDEGATEPMSAAQGNITSAIATAKTVTSELSLRRLAGSLGHERFLQWVAQILHMHTTRGAFRRAYIREQLVAFLQWFPQNAMFLTLLERADSSLRVIDETRQFLYDKTLVKSHDCVSSRNFSIRHESHRGNVNTVASAYEHALSADACKFNLGLWLSYVRFCYRNRSLRPKAKEVFYRALRHCPWSKEVMMEAFQTLIHDMKSDELRSVYNTITSKGLRVHVDLDDYVEHWQKGQAQRP</sequence>
<feature type="compositionally biased region" description="Acidic residues" evidence="4">
    <location>
        <begin position="286"/>
        <end position="300"/>
    </location>
</feature>
<evidence type="ECO:0000256" key="1">
    <source>
        <dbReference type="ARBA" id="ARBA00004123"/>
    </source>
</evidence>
<feature type="compositionally biased region" description="Basic residues" evidence="4">
    <location>
        <begin position="101"/>
        <end position="129"/>
    </location>
</feature>
<protein>
    <recommendedName>
        <fullName evidence="7">DUF1740-domain-containing protein</fullName>
    </recommendedName>
</protein>
<dbReference type="InterPro" id="IPR013633">
    <property type="entry name" value="NRDE-2"/>
</dbReference>
<feature type="region of interest" description="Disordered" evidence="4">
    <location>
        <begin position="1"/>
        <end position="141"/>
    </location>
</feature>